<sequence length="117" mass="13781">MAWYSLLPAHLTIYEAWIVRTFLFLAILNMSPWLLAILYDFVLWISRSIWYEIPIYGGRAQGYTRPRGPSFRETGRRMSLVEIIGAGHTRRQSQDTIAQLRRRDHQRKESNNALEEA</sequence>
<keyword evidence="4" id="KW-1185">Reference proteome</keyword>
<dbReference type="EMBL" id="JAVRRG010000003">
    <property type="protein sequence ID" value="KAK5102120.1"/>
    <property type="molecule type" value="Genomic_DNA"/>
</dbReference>
<evidence type="ECO:0000256" key="2">
    <source>
        <dbReference type="SAM" id="Phobius"/>
    </source>
</evidence>
<keyword evidence="2" id="KW-0472">Membrane</keyword>
<feature type="region of interest" description="Disordered" evidence="1">
    <location>
        <begin position="88"/>
        <end position="117"/>
    </location>
</feature>
<comment type="caution">
    <text evidence="3">The sequence shown here is derived from an EMBL/GenBank/DDBJ whole genome shotgun (WGS) entry which is preliminary data.</text>
</comment>
<keyword evidence="2" id="KW-0812">Transmembrane</keyword>
<keyword evidence="2" id="KW-1133">Transmembrane helix</keyword>
<accession>A0ABR0KQ98</accession>
<dbReference type="Proteomes" id="UP001345013">
    <property type="component" value="Unassembled WGS sequence"/>
</dbReference>
<evidence type="ECO:0000256" key="1">
    <source>
        <dbReference type="SAM" id="MobiDB-lite"/>
    </source>
</evidence>
<evidence type="ECO:0000313" key="4">
    <source>
        <dbReference type="Proteomes" id="UP001345013"/>
    </source>
</evidence>
<proteinExistence type="predicted"/>
<organism evidence="3 4">
    <name type="scientific">Lithohypha guttulata</name>
    <dbReference type="NCBI Taxonomy" id="1690604"/>
    <lineage>
        <taxon>Eukaryota</taxon>
        <taxon>Fungi</taxon>
        <taxon>Dikarya</taxon>
        <taxon>Ascomycota</taxon>
        <taxon>Pezizomycotina</taxon>
        <taxon>Eurotiomycetes</taxon>
        <taxon>Chaetothyriomycetidae</taxon>
        <taxon>Chaetothyriales</taxon>
        <taxon>Trichomeriaceae</taxon>
        <taxon>Lithohypha</taxon>
    </lineage>
</organism>
<evidence type="ECO:0000313" key="3">
    <source>
        <dbReference type="EMBL" id="KAK5102120.1"/>
    </source>
</evidence>
<evidence type="ECO:0008006" key="5">
    <source>
        <dbReference type="Google" id="ProtNLM"/>
    </source>
</evidence>
<name>A0ABR0KQ98_9EURO</name>
<feature type="transmembrane region" description="Helical" evidence="2">
    <location>
        <begin position="17"/>
        <end position="39"/>
    </location>
</feature>
<reference evidence="3 4" key="1">
    <citation type="submission" date="2023-08" db="EMBL/GenBank/DDBJ databases">
        <title>Black Yeasts Isolated from many extreme environments.</title>
        <authorList>
            <person name="Coleine C."/>
            <person name="Stajich J.E."/>
            <person name="Selbmann L."/>
        </authorList>
    </citation>
    <scope>NUCLEOTIDE SEQUENCE [LARGE SCALE GENOMIC DNA]</scope>
    <source>
        <strain evidence="3 4">CCFEE 5885</strain>
    </source>
</reference>
<protein>
    <recommendedName>
        <fullName evidence="5">Transmembrane protein</fullName>
    </recommendedName>
</protein>
<gene>
    <name evidence="3" type="ORF">LTR24_000351</name>
</gene>